<dbReference type="GO" id="GO:0008270">
    <property type="term" value="F:zinc ion binding"/>
    <property type="evidence" value="ECO:0007669"/>
    <property type="project" value="UniProtKB-KW"/>
</dbReference>
<dbReference type="PANTHER" id="PTHR13119:SF12">
    <property type="entry name" value="PROTEIN SUPPRESSOR OF SABLE"/>
    <property type="match status" value="1"/>
</dbReference>
<dbReference type="Pfam" id="PF00642">
    <property type="entry name" value="zf-CCCH"/>
    <property type="match status" value="1"/>
</dbReference>
<evidence type="ECO:0000256" key="3">
    <source>
        <dbReference type="ARBA" id="ARBA00022771"/>
    </source>
</evidence>
<keyword evidence="2" id="KW-0677">Repeat</keyword>
<dbReference type="PANTHER" id="PTHR13119">
    <property type="entry name" value="ZINC FINGER CCCH DOMAIN-CONTAINING PROTEI"/>
    <property type="match status" value="1"/>
</dbReference>
<dbReference type="InterPro" id="IPR045124">
    <property type="entry name" value="Su(sable)-like"/>
</dbReference>
<dbReference type="GO" id="GO:0005634">
    <property type="term" value="C:nucleus"/>
    <property type="evidence" value="ECO:0007669"/>
    <property type="project" value="TreeGrafter"/>
</dbReference>
<feature type="domain" description="C3H1-type" evidence="7">
    <location>
        <begin position="169"/>
        <end position="192"/>
    </location>
</feature>
<dbReference type="AlphaFoldDB" id="A0A0G4H8I9"/>
<feature type="domain" description="C3H1-type" evidence="7">
    <location>
        <begin position="109"/>
        <end position="136"/>
    </location>
</feature>
<dbReference type="GO" id="GO:0003723">
    <property type="term" value="F:RNA binding"/>
    <property type="evidence" value="ECO:0007669"/>
    <property type="project" value="InterPro"/>
</dbReference>
<dbReference type="PROSITE" id="PS50103">
    <property type="entry name" value="ZF_C3H1"/>
    <property type="match status" value="3"/>
</dbReference>
<accession>A0A0G4H8I9</accession>
<protein>
    <recommendedName>
        <fullName evidence="7">C3H1-type domain-containing protein</fullName>
    </recommendedName>
</protein>
<dbReference type="InterPro" id="IPR000571">
    <property type="entry name" value="Znf_CCCH"/>
</dbReference>
<feature type="compositionally biased region" description="Gly residues" evidence="6">
    <location>
        <begin position="336"/>
        <end position="347"/>
    </location>
</feature>
<dbReference type="Gene3D" id="4.10.1000.10">
    <property type="entry name" value="Zinc finger, CCCH-type"/>
    <property type="match status" value="2"/>
</dbReference>
<evidence type="ECO:0000256" key="5">
    <source>
        <dbReference type="PROSITE-ProRule" id="PRU00723"/>
    </source>
</evidence>
<dbReference type="GO" id="GO:0045892">
    <property type="term" value="P:negative regulation of DNA-templated transcription"/>
    <property type="evidence" value="ECO:0007669"/>
    <property type="project" value="InterPro"/>
</dbReference>
<evidence type="ECO:0000313" key="8">
    <source>
        <dbReference type="EMBL" id="CEM40248.1"/>
    </source>
</evidence>
<evidence type="ECO:0000259" key="7">
    <source>
        <dbReference type="PROSITE" id="PS50103"/>
    </source>
</evidence>
<dbReference type="Pfam" id="PF14608">
    <property type="entry name" value="zf-CCCH_2"/>
    <property type="match status" value="1"/>
</dbReference>
<evidence type="ECO:0000256" key="1">
    <source>
        <dbReference type="ARBA" id="ARBA00022723"/>
    </source>
</evidence>
<evidence type="ECO:0000256" key="6">
    <source>
        <dbReference type="SAM" id="MobiDB-lite"/>
    </source>
</evidence>
<name>A0A0G4H8I9_9ALVE</name>
<dbReference type="EMBL" id="CDMZ01002002">
    <property type="protein sequence ID" value="CEM40248.1"/>
    <property type="molecule type" value="Genomic_DNA"/>
</dbReference>
<keyword evidence="1 5" id="KW-0479">Metal-binding</keyword>
<keyword evidence="4 5" id="KW-0862">Zinc</keyword>
<dbReference type="SUPFAM" id="SSF90229">
    <property type="entry name" value="CCCH zinc finger"/>
    <property type="match status" value="2"/>
</dbReference>
<dbReference type="VEuPathDB" id="CryptoDB:Cvel_25168"/>
<evidence type="ECO:0000256" key="4">
    <source>
        <dbReference type="ARBA" id="ARBA00022833"/>
    </source>
</evidence>
<feature type="region of interest" description="Disordered" evidence="6">
    <location>
        <begin position="336"/>
        <end position="392"/>
    </location>
</feature>
<proteinExistence type="predicted"/>
<dbReference type="InterPro" id="IPR036855">
    <property type="entry name" value="Znf_CCCH_sf"/>
</dbReference>
<feature type="domain" description="C3H1-type" evidence="7">
    <location>
        <begin position="140"/>
        <end position="166"/>
    </location>
</feature>
<organism evidence="8">
    <name type="scientific">Chromera velia CCMP2878</name>
    <dbReference type="NCBI Taxonomy" id="1169474"/>
    <lineage>
        <taxon>Eukaryota</taxon>
        <taxon>Sar</taxon>
        <taxon>Alveolata</taxon>
        <taxon>Colpodellida</taxon>
        <taxon>Chromeraceae</taxon>
        <taxon>Chromera</taxon>
    </lineage>
</organism>
<dbReference type="SMART" id="SM00356">
    <property type="entry name" value="ZnF_C3H1"/>
    <property type="match status" value="3"/>
</dbReference>
<feature type="zinc finger region" description="C3H1-type" evidence="5">
    <location>
        <begin position="109"/>
        <end position="136"/>
    </location>
</feature>
<feature type="zinc finger region" description="C3H1-type" evidence="5">
    <location>
        <begin position="140"/>
        <end position="166"/>
    </location>
</feature>
<sequence>MEGEAVAAQAKQEQQNGVAGDPQLLDFVKEALGQIQITDEESINRLVSTLETNSLKTVKSIQLVEEKDLEALGVALGERKALIKLVEAKKAAKPKAKTVITSEALRLGDTRNMPCEIFRRGRCRIGERCRFSHDPVVIESQKMEVCKYVAGGCQKGDLCIFCHDVGDLPCRFFHTFGECRKGDQCPFSHSPEIRTLPEPEKLAFVDKNKFFFLNLVETKQGQGLSCENFWWFSIWKELNKRERVQPRSRMDFPPGPMRGGRGGRFADGGGRFGDHGGMYQQMGGGQMNGYGGGYGQMGGQQGMYDPNSFYSQQAAMMGGHMGQGGQMGGGMMGQGGQGQGGGMGGGMNPMHGMQQHSPQVLGVPNQMGGGYGPAPSGRDPGVARAGPYDRRR</sequence>
<keyword evidence="3 5" id="KW-0863">Zinc-finger</keyword>
<feature type="zinc finger region" description="C3H1-type" evidence="5">
    <location>
        <begin position="169"/>
        <end position="192"/>
    </location>
</feature>
<evidence type="ECO:0000256" key="2">
    <source>
        <dbReference type="ARBA" id="ARBA00022737"/>
    </source>
</evidence>
<gene>
    <name evidence="8" type="ORF">Cvel_25168</name>
</gene>
<reference evidence="8" key="1">
    <citation type="submission" date="2014-11" db="EMBL/GenBank/DDBJ databases">
        <authorList>
            <person name="Otto D Thomas"/>
            <person name="Naeem Raeece"/>
        </authorList>
    </citation>
    <scope>NUCLEOTIDE SEQUENCE</scope>
</reference>